<evidence type="ECO:0000313" key="2">
    <source>
        <dbReference type="EMBL" id="UZA71104.1"/>
    </source>
</evidence>
<reference evidence="2" key="1">
    <citation type="submission" date="2019-02" db="EMBL/GenBank/DDBJ databases">
        <authorList>
            <person name="Lutz S."/>
            <person name="Schori C."/>
            <person name="Ahrens C.H."/>
            <person name="Gueguen E."/>
        </authorList>
    </citation>
    <scope>NUCLEOTIDE SEQUENCE</scope>
    <source>
        <strain evidence="2">Psy35</strain>
    </source>
</reference>
<accession>A0AA46W366</accession>
<feature type="region of interest" description="Disordered" evidence="1">
    <location>
        <begin position="1"/>
        <end position="66"/>
    </location>
</feature>
<sequence>MSCRRKGWFKGGPGSSAHSASALECDAERHGLHTHAEHGHDHQPHADHPRSSVVTPLRTLRVRLKA</sequence>
<protein>
    <submittedName>
        <fullName evidence="2">Uncharacterized protein</fullName>
    </submittedName>
</protein>
<evidence type="ECO:0000313" key="3">
    <source>
        <dbReference type="Proteomes" id="UP001163644"/>
    </source>
</evidence>
<feature type="compositionally biased region" description="Basic and acidic residues" evidence="1">
    <location>
        <begin position="26"/>
        <end position="50"/>
    </location>
</feature>
<name>A0AA46W366_PSEVI</name>
<dbReference type="EMBL" id="CP036495">
    <property type="protein sequence ID" value="UZA71104.1"/>
    <property type="molecule type" value="Genomic_DNA"/>
</dbReference>
<dbReference type="AlphaFoldDB" id="A0AA46W366"/>
<evidence type="ECO:0000256" key="1">
    <source>
        <dbReference type="SAM" id="MobiDB-lite"/>
    </source>
</evidence>
<proteinExistence type="predicted"/>
<organism evidence="2 3">
    <name type="scientific">Pseudomonas viridiflava</name>
    <name type="common">Phytomonas viridiflava</name>
    <dbReference type="NCBI Taxonomy" id="33069"/>
    <lineage>
        <taxon>Bacteria</taxon>
        <taxon>Pseudomonadati</taxon>
        <taxon>Pseudomonadota</taxon>
        <taxon>Gammaproteobacteria</taxon>
        <taxon>Pseudomonadales</taxon>
        <taxon>Pseudomonadaceae</taxon>
        <taxon>Pseudomonas</taxon>
    </lineage>
</organism>
<gene>
    <name evidence="2" type="ORF">EZZ81_23865</name>
</gene>
<dbReference type="Proteomes" id="UP001163644">
    <property type="component" value="Chromosome"/>
</dbReference>